<gene>
    <name evidence="2" type="ORF">COV05_04950</name>
</gene>
<dbReference type="Gene3D" id="3.40.140.10">
    <property type="entry name" value="Cytidine Deaminase, domain 2"/>
    <property type="match status" value="1"/>
</dbReference>
<evidence type="ECO:0000259" key="1">
    <source>
        <dbReference type="PROSITE" id="PS51747"/>
    </source>
</evidence>
<dbReference type="PROSITE" id="PS51747">
    <property type="entry name" value="CYT_DCMP_DEAMINASES_2"/>
    <property type="match status" value="1"/>
</dbReference>
<organism evidence="2 3">
    <name type="scientific">Candidatus Uhrbacteria bacterium CG10_big_fil_rev_8_21_14_0_10_48_16</name>
    <dbReference type="NCBI Taxonomy" id="1975038"/>
    <lineage>
        <taxon>Bacteria</taxon>
        <taxon>Candidatus Uhriibacteriota</taxon>
    </lineage>
</organism>
<dbReference type="InterPro" id="IPR002125">
    <property type="entry name" value="CMP_dCMP_dom"/>
</dbReference>
<feature type="domain" description="CMP/dCMP-type deaminase" evidence="1">
    <location>
        <begin position="22"/>
        <end position="156"/>
    </location>
</feature>
<dbReference type="SUPFAM" id="SSF53927">
    <property type="entry name" value="Cytidine deaminase-like"/>
    <property type="match status" value="1"/>
</dbReference>
<accession>A0A2M8LG01</accession>
<sequence length="239" mass="26526">MISMQNIEYPYMPEGHHLKYASVDDPFMQEASRAREECAGDPLYPVGIVLVKDGEVVARAGNGYNRGPGEIHVCPRVVLDCPSGTGYDLCTLHDAPGHSEQMLVAEAKKQGIDLEGADAYMYGHWWACEPCWTALLEAGIRDLYVTDDAHERFSRDNVFAQTLTPSIKTVSLEGFEGELLEEIQQEVRTLGLQVVDQDADAHCVYTVEGAQCLLAGEPVYTVEQTEDLVKHLRNVLKQL</sequence>
<dbReference type="Proteomes" id="UP000231436">
    <property type="component" value="Unassembled WGS sequence"/>
</dbReference>
<evidence type="ECO:0000313" key="3">
    <source>
        <dbReference type="Proteomes" id="UP000231436"/>
    </source>
</evidence>
<dbReference type="EMBL" id="PFEU01000028">
    <property type="protein sequence ID" value="PJE76355.1"/>
    <property type="molecule type" value="Genomic_DNA"/>
</dbReference>
<dbReference type="InterPro" id="IPR016193">
    <property type="entry name" value="Cytidine_deaminase-like"/>
</dbReference>
<protein>
    <recommendedName>
        <fullName evidence="1">CMP/dCMP-type deaminase domain-containing protein</fullName>
    </recommendedName>
</protein>
<dbReference type="AlphaFoldDB" id="A0A2M8LG01"/>
<comment type="caution">
    <text evidence="2">The sequence shown here is derived from an EMBL/GenBank/DDBJ whole genome shotgun (WGS) entry which is preliminary data.</text>
</comment>
<name>A0A2M8LG01_9BACT</name>
<proteinExistence type="predicted"/>
<dbReference type="Pfam" id="PF00383">
    <property type="entry name" value="dCMP_cyt_deam_1"/>
    <property type="match status" value="1"/>
</dbReference>
<reference evidence="3" key="1">
    <citation type="submission" date="2017-09" db="EMBL/GenBank/DDBJ databases">
        <title>Depth-based differentiation of microbial function through sediment-hosted aquifers and enrichment of novel symbionts in the deep terrestrial subsurface.</title>
        <authorList>
            <person name="Probst A.J."/>
            <person name="Ladd B."/>
            <person name="Jarett J.K."/>
            <person name="Geller-Mcgrath D.E."/>
            <person name="Sieber C.M.K."/>
            <person name="Emerson J.B."/>
            <person name="Anantharaman K."/>
            <person name="Thomas B.C."/>
            <person name="Malmstrom R."/>
            <person name="Stieglmeier M."/>
            <person name="Klingl A."/>
            <person name="Woyke T."/>
            <person name="Ryan C.M."/>
            <person name="Banfield J.F."/>
        </authorList>
    </citation>
    <scope>NUCLEOTIDE SEQUENCE [LARGE SCALE GENOMIC DNA]</scope>
</reference>
<evidence type="ECO:0000313" key="2">
    <source>
        <dbReference type="EMBL" id="PJE76355.1"/>
    </source>
</evidence>
<dbReference type="GO" id="GO:0003824">
    <property type="term" value="F:catalytic activity"/>
    <property type="evidence" value="ECO:0007669"/>
    <property type="project" value="InterPro"/>
</dbReference>